<evidence type="ECO:0000313" key="4">
    <source>
        <dbReference type="Proteomes" id="UP001146120"/>
    </source>
</evidence>
<dbReference type="AlphaFoldDB" id="A0AAV2YWK5"/>
<accession>A0AAV2YWK5</accession>
<comment type="caution">
    <text evidence="3">The sequence shown here is derived from an EMBL/GenBank/DDBJ whole genome shotgun (WGS) entry which is preliminary data.</text>
</comment>
<feature type="region of interest" description="Disordered" evidence="1">
    <location>
        <begin position="39"/>
        <end position="61"/>
    </location>
</feature>
<keyword evidence="4" id="KW-1185">Reference proteome</keyword>
<evidence type="ECO:0000313" key="3">
    <source>
        <dbReference type="EMBL" id="DAZ99032.1"/>
    </source>
</evidence>
<name>A0AAV2YWK5_9STRA</name>
<proteinExistence type="predicted"/>
<sequence length="106" mass="12339">MTNVALIVVFIFLALVILAAVAYGARAWKQYREAMQQALNRRRDRDAERSNQPRHSEDYWTDVENASEHLRVQQYKYKSKTNTNSNNRTVDKHGNKHVMFGSVDVV</sequence>
<reference evidence="3" key="1">
    <citation type="submission" date="2022-11" db="EMBL/GenBank/DDBJ databases">
        <authorList>
            <person name="Morgan W.R."/>
            <person name="Tartar A."/>
        </authorList>
    </citation>
    <scope>NUCLEOTIDE SEQUENCE</scope>
    <source>
        <strain evidence="3">ARSEF 373</strain>
    </source>
</reference>
<protein>
    <submittedName>
        <fullName evidence="3">Uncharacterized protein</fullName>
    </submittedName>
</protein>
<keyword evidence="2" id="KW-0732">Signal</keyword>
<dbReference type="EMBL" id="DAKRPA010000091">
    <property type="protein sequence ID" value="DAZ99032.1"/>
    <property type="molecule type" value="Genomic_DNA"/>
</dbReference>
<feature type="signal peptide" evidence="2">
    <location>
        <begin position="1"/>
        <end position="27"/>
    </location>
</feature>
<feature type="compositionally biased region" description="Basic and acidic residues" evidence="1">
    <location>
        <begin position="41"/>
        <end position="58"/>
    </location>
</feature>
<organism evidence="3 4">
    <name type="scientific">Lagenidium giganteum</name>
    <dbReference type="NCBI Taxonomy" id="4803"/>
    <lineage>
        <taxon>Eukaryota</taxon>
        <taxon>Sar</taxon>
        <taxon>Stramenopiles</taxon>
        <taxon>Oomycota</taxon>
        <taxon>Peronosporomycetes</taxon>
        <taxon>Pythiales</taxon>
        <taxon>Pythiaceae</taxon>
    </lineage>
</organism>
<dbReference type="Proteomes" id="UP001146120">
    <property type="component" value="Unassembled WGS sequence"/>
</dbReference>
<evidence type="ECO:0000256" key="1">
    <source>
        <dbReference type="SAM" id="MobiDB-lite"/>
    </source>
</evidence>
<reference evidence="3" key="2">
    <citation type="journal article" date="2023" name="Microbiol Resour">
        <title>Decontamination and Annotation of the Draft Genome Sequence of the Oomycete Lagenidium giganteum ARSEF 373.</title>
        <authorList>
            <person name="Morgan W.R."/>
            <person name="Tartar A."/>
        </authorList>
    </citation>
    <scope>NUCLEOTIDE SEQUENCE</scope>
    <source>
        <strain evidence="3">ARSEF 373</strain>
    </source>
</reference>
<evidence type="ECO:0000256" key="2">
    <source>
        <dbReference type="SAM" id="SignalP"/>
    </source>
</evidence>
<feature type="chain" id="PRO_5043965813" evidence="2">
    <location>
        <begin position="28"/>
        <end position="106"/>
    </location>
</feature>
<gene>
    <name evidence="3" type="ORF">N0F65_010918</name>
</gene>